<dbReference type="InParanoid" id="A0A1C7NLN7"/>
<proteinExistence type="predicted"/>
<organism evidence="1 2">
    <name type="scientific">Choanephora cucurbitarum</name>
    <dbReference type="NCBI Taxonomy" id="101091"/>
    <lineage>
        <taxon>Eukaryota</taxon>
        <taxon>Fungi</taxon>
        <taxon>Fungi incertae sedis</taxon>
        <taxon>Mucoromycota</taxon>
        <taxon>Mucoromycotina</taxon>
        <taxon>Mucoromycetes</taxon>
        <taxon>Mucorales</taxon>
        <taxon>Mucorineae</taxon>
        <taxon>Choanephoraceae</taxon>
        <taxon>Choanephoroideae</taxon>
        <taxon>Choanephora</taxon>
    </lineage>
</organism>
<dbReference type="OrthoDB" id="10587417at2759"/>
<evidence type="ECO:0000313" key="2">
    <source>
        <dbReference type="Proteomes" id="UP000093000"/>
    </source>
</evidence>
<sequence length="182" mass="21015">MFGGAKNTWPLDWNGQVGYIYYLTEYEDANVILPGKSLMIPNDESELDQFEETLVALLELKNAVVIYNSQLQKEPILEEESYQNYYILNMLKRLHIVQMLNVATIRFISVSMPNQIAVNRSCTERLIFFLFDFCSSQSPDWAPEKTVKNLRSGMNNTKEFRDEFNDSIDRLVGSMCDSPTLS</sequence>
<keyword evidence="2" id="KW-1185">Reference proteome</keyword>
<dbReference type="AlphaFoldDB" id="A0A1C7NLN7"/>
<dbReference type="Proteomes" id="UP000093000">
    <property type="component" value="Unassembled WGS sequence"/>
</dbReference>
<reference evidence="1 2" key="1">
    <citation type="submission" date="2016-03" db="EMBL/GenBank/DDBJ databases">
        <title>Choanephora cucurbitarum.</title>
        <authorList>
            <person name="Min B."/>
            <person name="Park H."/>
            <person name="Park J.-H."/>
            <person name="Shin H.-D."/>
            <person name="Choi I.-G."/>
        </authorList>
    </citation>
    <scope>NUCLEOTIDE SEQUENCE [LARGE SCALE GENOMIC DNA]</scope>
    <source>
        <strain evidence="1 2">KUS-F28377</strain>
    </source>
</reference>
<dbReference type="EMBL" id="LUGH01000072">
    <property type="protein sequence ID" value="OBZ89918.1"/>
    <property type="molecule type" value="Genomic_DNA"/>
</dbReference>
<accession>A0A1C7NLN7</accession>
<gene>
    <name evidence="1" type="ORF">A0J61_02042</name>
</gene>
<comment type="caution">
    <text evidence="1">The sequence shown here is derived from an EMBL/GenBank/DDBJ whole genome shotgun (WGS) entry which is preliminary data.</text>
</comment>
<protein>
    <submittedName>
        <fullName evidence="1">Uncharacterized protein</fullName>
    </submittedName>
</protein>
<evidence type="ECO:0000313" key="1">
    <source>
        <dbReference type="EMBL" id="OBZ89918.1"/>
    </source>
</evidence>
<name>A0A1C7NLN7_9FUNG</name>